<dbReference type="Proteomes" id="UP000799302">
    <property type="component" value="Unassembled WGS sequence"/>
</dbReference>
<dbReference type="InterPro" id="IPR014752">
    <property type="entry name" value="Arrestin-like_C"/>
</dbReference>
<dbReference type="AlphaFoldDB" id="A0A6A6ULU5"/>
<evidence type="ECO:0000256" key="1">
    <source>
        <dbReference type="SAM" id="MobiDB-lite"/>
    </source>
</evidence>
<feature type="compositionally biased region" description="Basic and acidic residues" evidence="1">
    <location>
        <begin position="356"/>
        <end position="370"/>
    </location>
</feature>
<name>A0A6A6ULU5_9PEZI</name>
<evidence type="ECO:0008006" key="4">
    <source>
        <dbReference type="Google" id="ProtNLM"/>
    </source>
</evidence>
<feature type="compositionally biased region" description="Basic and acidic residues" evidence="1">
    <location>
        <begin position="405"/>
        <end position="420"/>
    </location>
</feature>
<organism evidence="2 3">
    <name type="scientific">Microthyrium microscopicum</name>
    <dbReference type="NCBI Taxonomy" id="703497"/>
    <lineage>
        <taxon>Eukaryota</taxon>
        <taxon>Fungi</taxon>
        <taxon>Dikarya</taxon>
        <taxon>Ascomycota</taxon>
        <taxon>Pezizomycotina</taxon>
        <taxon>Dothideomycetes</taxon>
        <taxon>Dothideomycetes incertae sedis</taxon>
        <taxon>Microthyriales</taxon>
        <taxon>Microthyriaceae</taxon>
        <taxon>Microthyrium</taxon>
    </lineage>
</organism>
<accession>A0A6A6ULU5</accession>
<evidence type="ECO:0000313" key="3">
    <source>
        <dbReference type="Proteomes" id="UP000799302"/>
    </source>
</evidence>
<dbReference type="OrthoDB" id="2333384at2759"/>
<proteinExistence type="predicted"/>
<protein>
    <recommendedName>
        <fullName evidence="4">Arrestin-like N-terminal domain-containing protein</fullName>
    </recommendedName>
</protein>
<dbReference type="EMBL" id="MU004231">
    <property type="protein sequence ID" value="KAF2673212.1"/>
    <property type="molecule type" value="Genomic_DNA"/>
</dbReference>
<evidence type="ECO:0000313" key="2">
    <source>
        <dbReference type="EMBL" id="KAF2673212.1"/>
    </source>
</evidence>
<keyword evidence="3" id="KW-1185">Reference proteome</keyword>
<reference evidence="2" key="1">
    <citation type="journal article" date="2020" name="Stud. Mycol.">
        <title>101 Dothideomycetes genomes: a test case for predicting lifestyles and emergence of pathogens.</title>
        <authorList>
            <person name="Haridas S."/>
            <person name="Albert R."/>
            <person name="Binder M."/>
            <person name="Bloem J."/>
            <person name="Labutti K."/>
            <person name="Salamov A."/>
            <person name="Andreopoulos B."/>
            <person name="Baker S."/>
            <person name="Barry K."/>
            <person name="Bills G."/>
            <person name="Bluhm B."/>
            <person name="Cannon C."/>
            <person name="Castanera R."/>
            <person name="Culley D."/>
            <person name="Daum C."/>
            <person name="Ezra D."/>
            <person name="Gonzalez J."/>
            <person name="Henrissat B."/>
            <person name="Kuo A."/>
            <person name="Liang C."/>
            <person name="Lipzen A."/>
            <person name="Lutzoni F."/>
            <person name="Magnuson J."/>
            <person name="Mondo S."/>
            <person name="Nolan M."/>
            <person name="Ohm R."/>
            <person name="Pangilinan J."/>
            <person name="Park H.-J."/>
            <person name="Ramirez L."/>
            <person name="Alfaro M."/>
            <person name="Sun H."/>
            <person name="Tritt A."/>
            <person name="Yoshinaga Y."/>
            <person name="Zwiers L.-H."/>
            <person name="Turgeon B."/>
            <person name="Goodwin S."/>
            <person name="Spatafora J."/>
            <person name="Crous P."/>
            <person name="Grigoriev I."/>
        </authorList>
    </citation>
    <scope>NUCLEOTIDE SEQUENCE</scope>
    <source>
        <strain evidence="2">CBS 115976</strain>
    </source>
</reference>
<sequence>MRQSGDSDSSSTEGDALLIFQSKQLYQNHYTVKPDKYTWKFEFTFPSKTDPAVGGGTGYSLRPEGTCVGRNQVHPLPPSYSISNGSDRAEIYYYLEAVMTRQNPKLLRSKKEQWKLPLTYVATRDVQVPDPGPCCRESVFQIRSMKLLPGKQELSFREKMHSVFKRDELPWAHFRVRLFYPTTAYYGCVLPVQLAVVAVDVSEDLVESPQLVLTSVVVKVKSRCDFRCGPSSEWSLLESEYCLCNATKIDHQPLPQVIDQSISKDDLLLVAKPGTVINTSRLDSFLDLSTFGTGKFRMPNIDPGFSSVNVALSHRIKVKVKLRCADKEFSFEHADTLTVLSRHVRKTSELSSHNTRPRDPPRRAMTRESVEPPLPAYSPGASEEKESEPAPPRYTDGFEAEPLELPDKQDLPLKRNDFGN</sequence>
<gene>
    <name evidence="2" type="ORF">BT63DRAFT_150101</name>
</gene>
<feature type="region of interest" description="Disordered" evidence="1">
    <location>
        <begin position="346"/>
        <end position="420"/>
    </location>
</feature>
<dbReference type="Gene3D" id="2.60.40.640">
    <property type="match status" value="1"/>
</dbReference>